<sequence>MVVEITNLSFTYFDLMGKGEVARILLNYGGEQFEEHRLPVTVFNPETWPALKEEMKLPFGQLPILKFETNGKKVTLAQSRAIEFFLASRYGLMPECDLDRSLVLQYLLGIDDMRANLVPIFHQKDPLKKEELMKVMITDNILPFLSRYNNFLKENGTDPLLILKTLPYSMDPNKLFDYFCIIGQNSYTNLTELTSNSTPSDPIVEIEVIFPKLDESIPPGFTILASTPNGSTADLNYGTIPFMSCFICYRRGTDLPPITDIGVVDWAKRERSQSGTVSIITTRKGNCASISNSFLKKLFLVYKRADSVDGSGMIVADICIINESKGDLTPASFFKINKNLNKGMTGTDIFICFRKQYLTNKELKFKANVLDSFPNIQETSIAQELAMFCLPEGVTVKRCEVNCAGVKDQGSTFILTDGGGSKLYGIGLKIFEEFKGLLSEGQVERLEVGNTFTSKSDIPLKEYKMLNSFAICILSKYPLLESFHLLLKMIMQKGLTKERQPIPIERFISFLMYELIYPAPEYPNICLKMCGTSVPFESNDVIGFPLTGAFFVGALKCLGPMNLIGAVLYALVEGKILFHSVRSHDLTLVCESVAALIFPFTWQGVFVPQCPLEASELMECPVPYIAGVATNYFELIDELPDNVVCFGLDTGSTSASVEEIRSLYKGLPAKASKELRTTLKQISVDLFSKQRSLDELKAFDCIPVKDYVANKHAILKEYNLRIREAFLELMAELLDNYGTFLKPIRIDAEKVDMTLRNLFDVQGFLESKPKHTLPFFEKVVKSQYFSRFIDERSFKSDKNSHYLFYDNCVRKFNGIADARILDPRQQFKKEASVIKDEPLMVDSSYGVNYGVFPKTLKNDLFCMDLVRGNVIVGQTKCEKSSWGRSVGEIEFDRFASNHLMTLTPNNAAKLLVSNVYSLWFNIFPSFISNSKEKKHAFQLGYEIILQFCHLNFPLLDQHWLRIYFEQCILHDEIDYGWKTGNLINSGGMLMDGITLPAFNEMIQIYLERKLKPTLSIRISVYVIVFINKLRRTVMKKDSGQTSIYKPKSSLVNLDNLNDKYEKFKLSDSATIPTVSSLFGSSNAFENGDGSSGRLTSLDMYFIGKSYHEEVHRSSKTCSEKNYPSRMAQLRGLKLSNTMPLNYQFLEPDNETTEELLPEEKTTTTKSWWKEISNSIGTHKLFKAIKPMVTQQEEEKVKSLKSNEFNRTKCCEWKPDLRPCLNSPQSTSAISYKLSIATRCHQSYCRNINYDEEILVRLANSTEFKCCHCQSPTTPLITVQTFENKVLMGVELYRLLSPIYIRLLFDLQLDLVKDGKMREKHPILFFNLIYYFKRFKLPSDGLTDYSFAIVYDIPEIHKNFQKPLYLEITKNAKSRVLQLIDQINQAIQTNNFLQAMILYRSYRRSNLTPHHIDSGFVFSMYRDFLFLALQTSPNFNRQPFDESFSDAVYQIRENFPEQNLHLPRKDHGMSFMIKFFNNLAVVLDLN</sequence>
<evidence type="ECO:0000313" key="1">
    <source>
        <dbReference type="Proteomes" id="UP000095286"/>
    </source>
</evidence>
<proteinExistence type="predicted"/>
<organism evidence="1 2">
    <name type="scientific">Rhabditophanes sp. KR3021</name>
    <dbReference type="NCBI Taxonomy" id="114890"/>
    <lineage>
        <taxon>Eukaryota</taxon>
        <taxon>Metazoa</taxon>
        <taxon>Ecdysozoa</taxon>
        <taxon>Nematoda</taxon>
        <taxon>Chromadorea</taxon>
        <taxon>Rhabditida</taxon>
        <taxon>Tylenchina</taxon>
        <taxon>Panagrolaimomorpha</taxon>
        <taxon>Strongyloidoidea</taxon>
        <taxon>Alloionematidae</taxon>
        <taxon>Rhabditophanes</taxon>
    </lineage>
</organism>
<accession>A0AC35TXW4</accession>
<dbReference type="WBParaSite" id="RSKR_0000503000.1">
    <property type="protein sequence ID" value="RSKR_0000503000.1"/>
    <property type="gene ID" value="RSKR_0000503000"/>
</dbReference>
<evidence type="ECO:0000313" key="2">
    <source>
        <dbReference type="WBParaSite" id="RSKR_0000503000.1"/>
    </source>
</evidence>
<protein>
    <submittedName>
        <fullName evidence="2">Glutathione S-transferase</fullName>
    </submittedName>
</protein>
<reference evidence="2" key="1">
    <citation type="submission" date="2016-11" db="UniProtKB">
        <authorList>
            <consortium name="WormBaseParasite"/>
        </authorList>
    </citation>
    <scope>IDENTIFICATION</scope>
    <source>
        <strain evidence="2">KR3021</strain>
    </source>
</reference>
<name>A0AC35TXW4_9BILA</name>
<dbReference type="Proteomes" id="UP000095286">
    <property type="component" value="Unplaced"/>
</dbReference>